<dbReference type="NCBIfam" id="TIGR04131">
    <property type="entry name" value="Bac_Flav_CTERM"/>
    <property type="match status" value="1"/>
</dbReference>
<dbReference type="InterPro" id="IPR026341">
    <property type="entry name" value="T9SS_type_B"/>
</dbReference>
<keyword evidence="2" id="KW-1185">Reference proteome</keyword>
<comment type="caution">
    <text evidence="1">The sequence shown here is derived from an EMBL/GenBank/DDBJ whole genome shotgun (WGS) entry which is preliminary data.</text>
</comment>
<dbReference type="EMBL" id="MTBC01000002">
    <property type="protein sequence ID" value="OQD43950.1"/>
    <property type="molecule type" value="Genomic_DNA"/>
</dbReference>
<gene>
    <name evidence="1" type="ORF">BUL40_04920</name>
</gene>
<dbReference type="AlphaFoldDB" id="A0A1V6LUV6"/>
<dbReference type="RefSeq" id="WP_080318296.1">
    <property type="nucleotide sequence ID" value="NZ_MTBC01000002.1"/>
</dbReference>
<dbReference type="Pfam" id="PF13585">
    <property type="entry name" value="CHU_C"/>
    <property type="match status" value="1"/>
</dbReference>
<organism evidence="1 2">
    <name type="scientific">Croceivirga radicis</name>
    <dbReference type="NCBI Taxonomy" id="1929488"/>
    <lineage>
        <taxon>Bacteria</taxon>
        <taxon>Pseudomonadati</taxon>
        <taxon>Bacteroidota</taxon>
        <taxon>Flavobacteriia</taxon>
        <taxon>Flavobacteriales</taxon>
        <taxon>Flavobacteriaceae</taxon>
        <taxon>Croceivirga</taxon>
    </lineage>
</organism>
<protein>
    <recommendedName>
        <fullName evidence="3">Gliding motility-associated C-terminal domain-containing protein</fullName>
    </recommendedName>
</protein>
<evidence type="ECO:0000313" key="2">
    <source>
        <dbReference type="Proteomes" id="UP000191680"/>
    </source>
</evidence>
<sequence>MRTILLIFWLGLYSISAQEVLRHDGGLQLFEEAQIGIFSNLDNNASLELNQGLIGFYGNTNQTINGSLPVDFYDMELFNSNGITLSTLATIENNLNFVAGNINSIGTIEAPLLTFNESAFHTGASDQSKAITPIQSLAKSQFVLPLGTTDYYRPIEVAFSETSFDLQSMYKWVGNDDSFQSNYSINQKESSIRTIENQEIWEIENVMGALQVTLHWDNRTTSSETIEDIDNIIVVGWHRVDQEWHNLGNSETTGTRENGTITSFIFDGPDYTAVTFGTITNSNPKFEISSQLISPNGDGIHDALTFENIDEMPNNVLEVYNRYGILVFKLKNYTADFVGYANVDNAITRSKGLASGIYYYILTNKDDGEMFQGFFYLTPINN</sequence>
<reference evidence="1 2" key="1">
    <citation type="submission" date="2016-12" db="EMBL/GenBank/DDBJ databases">
        <authorList>
            <person name="Song W.-J."/>
            <person name="Kurnit D.M."/>
        </authorList>
    </citation>
    <scope>NUCLEOTIDE SEQUENCE [LARGE SCALE GENOMIC DNA]</scope>
    <source>
        <strain evidence="1 2">HSG9</strain>
    </source>
</reference>
<proteinExistence type="predicted"/>
<dbReference type="OrthoDB" id="1489185at2"/>
<evidence type="ECO:0000313" key="1">
    <source>
        <dbReference type="EMBL" id="OQD43950.1"/>
    </source>
</evidence>
<evidence type="ECO:0008006" key="3">
    <source>
        <dbReference type="Google" id="ProtNLM"/>
    </source>
</evidence>
<dbReference type="Proteomes" id="UP000191680">
    <property type="component" value="Unassembled WGS sequence"/>
</dbReference>
<accession>A0A1V6LUV6</accession>
<name>A0A1V6LUV6_9FLAO</name>